<evidence type="ECO:0000313" key="2">
    <source>
        <dbReference type="Proteomes" id="UP000230961"/>
    </source>
</evidence>
<dbReference type="EMBL" id="CP007448">
    <property type="protein sequence ID" value="AHM72427.1"/>
    <property type="molecule type" value="Genomic_DNA"/>
</dbReference>
<organism evidence="1 2">
    <name type="scientific">Yersinia enterocolitica LC20</name>
    <dbReference type="NCBI Taxonomy" id="1443113"/>
    <lineage>
        <taxon>Bacteria</taxon>
        <taxon>Pseudomonadati</taxon>
        <taxon>Pseudomonadota</taxon>
        <taxon>Gammaproteobacteria</taxon>
        <taxon>Enterobacterales</taxon>
        <taxon>Yersiniaceae</taxon>
        <taxon>Yersinia</taxon>
    </lineage>
</organism>
<reference evidence="1 2" key="1">
    <citation type="submission" date="2017-11" db="EMBL/GenBank/DDBJ databases">
        <title>The complete genome sequence and comparative genome analysis of Yersinia enterocolitica strain LC20.</title>
        <authorList>
            <person name="Shi G."/>
            <person name="Su M."/>
            <person name="Liang J."/>
            <person name="Gu W."/>
            <person name="Xiao Y."/>
            <person name="Zhang Z."/>
            <person name="Qiu H."/>
            <person name="Duan R."/>
            <person name="Zhang Z."/>
            <person name="Li Y."/>
            <person name="Zhang X."/>
            <person name="Ling Y."/>
            <person name="Song L."/>
            <person name="Chen M."/>
            <person name="Zhao Y."/>
            <person name="Wu J."/>
            <person name="Jing H."/>
            <person name="Xiao J."/>
            <person name="Wang X."/>
        </authorList>
    </citation>
    <scope>NUCLEOTIDE SEQUENCE [LARGE SCALE GENOMIC DNA]</scope>
    <source>
        <strain evidence="1 2">LC20</strain>
    </source>
</reference>
<name>A0A7U4GDG0_YEREN</name>
<dbReference type="Proteomes" id="UP000230961">
    <property type="component" value="Chromosome"/>
</dbReference>
<proteinExistence type="predicted"/>
<dbReference type="KEGG" id="yel:LC20_01173"/>
<gene>
    <name evidence="1" type="ORF">LC20_01173</name>
</gene>
<accession>A0A7U4GDG0</accession>
<protein>
    <submittedName>
        <fullName evidence="1">Phage tail protein</fullName>
    </submittedName>
</protein>
<sequence length="125" mass="13626">MAAEEYIGSIVLEIDGREIEVTDLSVDITTGRKLVKTMNKTGRAKGFSRGIAEYKLTLSAVVPLDGDIDWAGIENAKVTQYPLSGSGGKRISYIDCFTTETGTKYTVDNEAKIDITMSALREVIE</sequence>
<dbReference type="AlphaFoldDB" id="A0A7U4GDG0"/>
<evidence type="ECO:0000313" key="1">
    <source>
        <dbReference type="EMBL" id="AHM72427.1"/>
    </source>
</evidence>